<dbReference type="GO" id="GO:0003677">
    <property type="term" value="F:DNA binding"/>
    <property type="evidence" value="ECO:0007669"/>
    <property type="project" value="InterPro"/>
</dbReference>
<dbReference type="CDD" id="cd06170">
    <property type="entry name" value="LuxR_C_like"/>
    <property type="match status" value="1"/>
</dbReference>
<dbReference type="InterPro" id="IPR036388">
    <property type="entry name" value="WH-like_DNA-bd_sf"/>
</dbReference>
<dbReference type="Proteomes" id="UP000675920">
    <property type="component" value="Unplaced"/>
</dbReference>
<reference evidence="3" key="2">
    <citation type="submission" date="2025-08" db="UniProtKB">
        <authorList>
            <consortium name="RefSeq"/>
        </authorList>
    </citation>
    <scope>IDENTIFICATION</scope>
</reference>
<dbReference type="PANTHER" id="PTHR43433">
    <property type="entry name" value="HYDROLASE, ALPHA/BETA FOLD FAMILY PROTEIN"/>
    <property type="match status" value="1"/>
</dbReference>
<dbReference type="SUPFAM" id="SSF46894">
    <property type="entry name" value="C-terminal effector domain of the bipartite response regulators"/>
    <property type="match status" value="1"/>
</dbReference>
<proteinExistence type="predicted"/>
<accession>A0A8B6X4K6</accession>
<dbReference type="InterPro" id="IPR000792">
    <property type="entry name" value="Tscrpt_reg_LuxR_C"/>
</dbReference>
<dbReference type="GO" id="GO:0016787">
    <property type="term" value="F:hydrolase activity"/>
    <property type="evidence" value="ECO:0007669"/>
    <property type="project" value="UniProtKB-KW"/>
</dbReference>
<dbReference type="GO" id="GO:0006355">
    <property type="term" value="P:regulation of DNA-templated transcription"/>
    <property type="evidence" value="ECO:0007669"/>
    <property type="project" value="InterPro"/>
</dbReference>
<sequence length="585" mass="62438">MPVPSDTHSRLSDLIGLIYDTASRPGLWPQLLDHLSAFLDRPGSPAGGDNGLLALLAPHFVRAHDMQRRLADAESSRDLLDGVLDRLPLGMAVVRGDGAVLCMNHALQALTREGGALVQEAGRLVSRPRDALAGTLSRAQSGEGELPLRLGQAGMPGAVSVWVSRLGPAGTDPHYLVMAASHASRAMSQEGLSALFGLTPAEARVTQQITLGRSLEEIAVGLSVSLNTVKTHLKRVFSKVGVRRQPELLQAIYSSPLWLQAPRADLPGAGTPSLPAPHAAQALAPYAVQAPGSLVNSGADHLGLRLPDGRWLAYADSGPAEGRPLLLMHDLAGSRFLRHPDDAVLHRLRVRLIVAERPGSGDSDPHPERSIASWARDVAALAEHLQLGSYSLLGHGAGAPYALAVALADPARVEHLGLVAAMPPVERIDDFSACATSLRMSLMVARHAPGLLPPLLRSMVKGIRADVYRYLEQTLEGATETDRLALADPRLRASYAQGLLAGVRRGDQDLATEILLLARDWGLALDRLALPVRLWHGENDARVGIEGAHRLAARLPLARVVTLPEAGHFALYSHWTRILAELMAG</sequence>
<evidence type="ECO:0000259" key="1">
    <source>
        <dbReference type="SMART" id="SM00421"/>
    </source>
</evidence>
<dbReference type="Gene3D" id="3.40.50.1820">
    <property type="entry name" value="alpha/beta hydrolase"/>
    <property type="match status" value="1"/>
</dbReference>
<dbReference type="Pfam" id="PF00561">
    <property type="entry name" value="Abhydrolase_1"/>
    <property type="match status" value="1"/>
</dbReference>
<name>A0A8B6X4K6_9BURK</name>
<dbReference type="InterPro" id="IPR016032">
    <property type="entry name" value="Sig_transdc_resp-reg_C-effctor"/>
</dbReference>
<dbReference type="PANTHER" id="PTHR43433:SF10">
    <property type="entry name" value="AB HYDROLASE-1 DOMAIN-CONTAINING PROTEIN"/>
    <property type="match status" value="1"/>
</dbReference>
<dbReference type="RefSeq" id="WP_028311994.1">
    <property type="nucleotide sequence ID" value="NZ_AXWS01000014.1"/>
</dbReference>
<dbReference type="SMART" id="SM00421">
    <property type="entry name" value="HTH_LUXR"/>
    <property type="match status" value="1"/>
</dbReference>
<evidence type="ECO:0000313" key="3">
    <source>
        <dbReference type="RefSeq" id="WP_028311994.1"/>
    </source>
</evidence>
<dbReference type="Pfam" id="PF00196">
    <property type="entry name" value="GerE"/>
    <property type="match status" value="1"/>
</dbReference>
<keyword evidence="3" id="KW-0378">Hydrolase</keyword>
<dbReference type="SUPFAM" id="SSF53474">
    <property type="entry name" value="alpha/beta-Hydrolases"/>
    <property type="match status" value="1"/>
</dbReference>
<feature type="domain" description="HTH luxR-type" evidence="1">
    <location>
        <begin position="195"/>
        <end position="252"/>
    </location>
</feature>
<reference evidence="3" key="1">
    <citation type="journal article" date="1992" name="Protein Eng.">
        <title>The alpha/beta hydrolase fold.</title>
        <authorList>
            <person name="Ollis D.L."/>
            <person name="Cheah E."/>
            <person name="Cygler M."/>
            <person name="Dijkstra B."/>
            <person name="Frolow F."/>
            <person name="Franken S.M."/>
            <person name="Harel M."/>
            <person name="Remington S.J."/>
            <person name="Silman I."/>
            <person name="Schrag J. et al."/>
        </authorList>
    </citation>
    <scope>NUCLEOTIDE SEQUENCE</scope>
</reference>
<keyword evidence="2" id="KW-1185">Reference proteome</keyword>
<dbReference type="AlphaFoldDB" id="A0A8B6X4K6"/>
<dbReference type="Gene3D" id="1.10.10.10">
    <property type="entry name" value="Winged helix-like DNA-binding domain superfamily/Winged helix DNA-binding domain"/>
    <property type="match status" value="1"/>
</dbReference>
<dbReference type="InterPro" id="IPR000073">
    <property type="entry name" value="AB_hydrolase_1"/>
</dbReference>
<organism evidence="2 3">
    <name type="scientific">Derxia gummosa DSM 723</name>
    <dbReference type="NCBI Taxonomy" id="1121388"/>
    <lineage>
        <taxon>Bacteria</taxon>
        <taxon>Pseudomonadati</taxon>
        <taxon>Pseudomonadota</taxon>
        <taxon>Betaproteobacteria</taxon>
        <taxon>Burkholderiales</taxon>
        <taxon>Alcaligenaceae</taxon>
        <taxon>Derxia</taxon>
    </lineage>
</organism>
<dbReference type="InterPro" id="IPR050471">
    <property type="entry name" value="AB_hydrolase"/>
</dbReference>
<evidence type="ECO:0000313" key="2">
    <source>
        <dbReference type="Proteomes" id="UP000675920"/>
    </source>
</evidence>
<dbReference type="PRINTS" id="PR00038">
    <property type="entry name" value="HTHLUXR"/>
</dbReference>
<dbReference type="InterPro" id="IPR029058">
    <property type="entry name" value="AB_hydrolase_fold"/>
</dbReference>
<dbReference type="OrthoDB" id="5497412at2"/>
<protein>
    <submittedName>
        <fullName evidence="3">Alpha/beta fold hydrolase</fullName>
    </submittedName>
</protein>